<organism evidence="1 2">
    <name type="scientific">Amycolatopsis coloradensis</name>
    <dbReference type="NCBI Taxonomy" id="76021"/>
    <lineage>
        <taxon>Bacteria</taxon>
        <taxon>Bacillati</taxon>
        <taxon>Actinomycetota</taxon>
        <taxon>Actinomycetes</taxon>
        <taxon>Pseudonocardiales</taxon>
        <taxon>Pseudonocardiaceae</taxon>
        <taxon>Amycolatopsis</taxon>
    </lineage>
</organism>
<protein>
    <recommendedName>
        <fullName evidence="3">STAS domain-containing protein</fullName>
    </recommendedName>
</protein>
<dbReference type="AlphaFoldDB" id="A0A1R0KFW3"/>
<dbReference type="InterPro" id="IPR036513">
    <property type="entry name" value="STAS_dom_sf"/>
</dbReference>
<dbReference type="Gene3D" id="3.30.750.24">
    <property type="entry name" value="STAS domain"/>
    <property type="match status" value="1"/>
</dbReference>
<evidence type="ECO:0008006" key="3">
    <source>
        <dbReference type="Google" id="ProtNLM"/>
    </source>
</evidence>
<dbReference type="STRING" id="76021.BS329_36775"/>
<name>A0A1R0KFW3_9PSEU</name>
<evidence type="ECO:0000313" key="1">
    <source>
        <dbReference type="EMBL" id="OLZ44393.1"/>
    </source>
</evidence>
<reference evidence="1 2" key="1">
    <citation type="submission" date="2016-01" db="EMBL/GenBank/DDBJ databases">
        <title>Amycolatopsis coloradensis genome sequencing and assembly.</title>
        <authorList>
            <person name="Mayilraj S."/>
        </authorList>
    </citation>
    <scope>NUCLEOTIDE SEQUENCE [LARGE SCALE GENOMIC DNA]</scope>
    <source>
        <strain evidence="1 2">DSM 44225</strain>
    </source>
</reference>
<keyword evidence="2" id="KW-1185">Reference proteome</keyword>
<proteinExistence type="predicted"/>
<evidence type="ECO:0000313" key="2">
    <source>
        <dbReference type="Proteomes" id="UP000187486"/>
    </source>
</evidence>
<accession>A0A1R0KFW3</accession>
<comment type="caution">
    <text evidence="1">The sequence shown here is derived from an EMBL/GenBank/DDBJ whole genome shotgun (WGS) entry which is preliminary data.</text>
</comment>
<gene>
    <name evidence="1" type="ORF">BS329_36775</name>
</gene>
<sequence>MDLSCLSFTDVRGVSALVDAARSVRPPASLTIRHPPGSVWKVLRLFWPEEAAQLITDDGRST</sequence>
<dbReference type="Proteomes" id="UP000187486">
    <property type="component" value="Unassembled WGS sequence"/>
</dbReference>
<dbReference type="EMBL" id="MQUQ01000026">
    <property type="protein sequence ID" value="OLZ44393.1"/>
    <property type="molecule type" value="Genomic_DNA"/>
</dbReference>